<organism evidence="1 2">
    <name type="scientific">Brevibacterium sandarakinum</name>
    <dbReference type="NCBI Taxonomy" id="629680"/>
    <lineage>
        <taxon>Bacteria</taxon>
        <taxon>Bacillati</taxon>
        <taxon>Actinomycetota</taxon>
        <taxon>Actinomycetes</taxon>
        <taxon>Micrococcales</taxon>
        <taxon>Brevibacteriaceae</taxon>
        <taxon>Brevibacterium</taxon>
    </lineage>
</organism>
<reference evidence="1" key="1">
    <citation type="submission" date="2016-10" db="EMBL/GenBank/DDBJ databases">
        <authorList>
            <person name="Varghese N."/>
            <person name="Submissions S."/>
        </authorList>
    </citation>
    <scope>NUCLEOTIDE SEQUENCE [LARGE SCALE GENOMIC DNA]</scope>
    <source>
        <strain evidence="1">DSM 22082</strain>
    </source>
</reference>
<name>A0A1H1YC04_BRESA</name>
<dbReference type="AlphaFoldDB" id="A0A1H1YC04"/>
<protein>
    <submittedName>
        <fullName evidence="1">Uncharacterized protein</fullName>
    </submittedName>
</protein>
<proteinExistence type="predicted"/>
<evidence type="ECO:0000313" key="2">
    <source>
        <dbReference type="Proteomes" id="UP000199700"/>
    </source>
</evidence>
<sequence>MRAPLRAARFPDAGGQYGFMDLLPYHGDIAQENRDSHTVRIFPDYADTVLWLDGPVDYVGSGLSSELICVLQEWEQSYYDSLDSDLEWKSPSAARAFTAMGIDMAGRVANELGAEFAIEFASYEAGAPTHTVRSRRSANNMQASATFANIVSEMESEKERVARMVADGRPGAGWTAVAPLSGAVYAPGDRGLGVKNGD</sequence>
<evidence type="ECO:0000313" key="1">
    <source>
        <dbReference type="EMBL" id="SDT18809.1"/>
    </source>
</evidence>
<gene>
    <name evidence="1" type="ORF">SAMN04489751_4045</name>
</gene>
<keyword evidence="2" id="KW-1185">Reference proteome</keyword>
<dbReference type="Proteomes" id="UP000199700">
    <property type="component" value="Chromosome"/>
</dbReference>
<dbReference type="EMBL" id="LT629739">
    <property type="protein sequence ID" value="SDT18809.1"/>
    <property type="molecule type" value="Genomic_DNA"/>
</dbReference>
<accession>A0A1H1YC04</accession>